<keyword evidence="1" id="KW-0812">Transmembrane</keyword>
<name>A0A497YJ34_9BACL</name>
<dbReference type="EMBL" id="RCCP01000002">
    <property type="protein sequence ID" value="RLJ87028.1"/>
    <property type="molecule type" value="Genomic_DNA"/>
</dbReference>
<organism evidence="2 3">
    <name type="scientific">Planococcus citreus</name>
    <dbReference type="NCBI Taxonomy" id="1373"/>
    <lineage>
        <taxon>Bacteria</taxon>
        <taxon>Bacillati</taxon>
        <taxon>Bacillota</taxon>
        <taxon>Bacilli</taxon>
        <taxon>Bacillales</taxon>
        <taxon>Caryophanaceae</taxon>
        <taxon>Planococcus</taxon>
    </lineage>
</organism>
<proteinExistence type="predicted"/>
<evidence type="ECO:0000313" key="2">
    <source>
        <dbReference type="EMBL" id="RLJ87028.1"/>
    </source>
</evidence>
<evidence type="ECO:0000313" key="3">
    <source>
        <dbReference type="Proteomes" id="UP000280791"/>
    </source>
</evidence>
<accession>A0A497YJ34</accession>
<dbReference type="AlphaFoldDB" id="A0A497YJ34"/>
<dbReference type="Proteomes" id="UP000280791">
    <property type="component" value="Unassembled WGS sequence"/>
</dbReference>
<reference evidence="2 3" key="1">
    <citation type="submission" date="2018-10" db="EMBL/GenBank/DDBJ databases">
        <title>Genomic Encyclopedia of Type Strains, Phase IV (KMG-IV): sequencing the most valuable type-strain genomes for metagenomic binning, comparative biology and taxonomic classification.</title>
        <authorList>
            <person name="Goeker M."/>
        </authorList>
    </citation>
    <scope>NUCLEOTIDE SEQUENCE [LARGE SCALE GENOMIC DNA]</scope>
    <source>
        <strain evidence="2 3">DSM 20549</strain>
    </source>
</reference>
<keyword evidence="1" id="KW-1133">Transmembrane helix</keyword>
<protein>
    <submittedName>
        <fullName evidence="2">Uncharacterized protein</fullName>
    </submittedName>
</protein>
<feature type="transmembrane region" description="Helical" evidence="1">
    <location>
        <begin position="12"/>
        <end position="30"/>
    </location>
</feature>
<gene>
    <name evidence="2" type="ORF">DFR62_1826</name>
</gene>
<comment type="caution">
    <text evidence="2">The sequence shown here is derived from an EMBL/GenBank/DDBJ whole genome shotgun (WGS) entry which is preliminary data.</text>
</comment>
<evidence type="ECO:0000256" key="1">
    <source>
        <dbReference type="SAM" id="Phobius"/>
    </source>
</evidence>
<sequence>MESFEFLSWGDMIFTFVFFMVLLIVIRFFVKKRSRS</sequence>
<keyword evidence="3" id="KW-1185">Reference proteome</keyword>
<keyword evidence="1" id="KW-0472">Membrane</keyword>